<dbReference type="SMART" id="SM00700">
    <property type="entry name" value="JHBP"/>
    <property type="match status" value="3"/>
</dbReference>
<dbReference type="InterPro" id="IPR038606">
    <property type="entry name" value="To_sf"/>
</dbReference>
<proteinExistence type="predicted"/>
<dbReference type="RefSeq" id="XP_034238289.1">
    <property type="nucleotide sequence ID" value="XM_034382398.1"/>
</dbReference>
<dbReference type="Gene3D" id="3.15.10.30">
    <property type="entry name" value="Haemolymph juvenile hormone binding protein"/>
    <property type="match status" value="3"/>
</dbReference>
<keyword evidence="2" id="KW-1185">Reference proteome</keyword>
<protein>
    <submittedName>
        <fullName evidence="3">Uncharacterized protein LOC117643472</fullName>
    </submittedName>
</protein>
<organism evidence="3">
    <name type="scientific">Thrips palmi</name>
    <name type="common">Melon thrips</name>
    <dbReference type="NCBI Taxonomy" id="161013"/>
    <lineage>
        <taxon>Eukaryota</taxon>
        <taxon>Metazoa</taxon>
        <taxon>Ecdysozoa</taxon>
        <taxon>Arthropoda</taxon>
        <taxon>Hexapoda</taxon>
        <taxon>Insecta</taxon>
        <taxon>Pterygota</taxon>
        <taxon>Neoptera</taxon>
        <taxon>Paraneoptera</taxon>
        <taxon>Thysanoptera</taxon>
        <taxon>Terebrantia</taxon>
        <taxon>Thripoidea</taxon>
        <taxon>Thripidae</taxon>
        <taxon>Thrips</taxon>
    </lineage>
</organism>
<dbReference type="GeneID" id="117643472"/>
<dbReference type="PANTHER" id="PTHR11008">
    <property type="entry name" value="PROTEIN TAKEOUT-LIKE PROTEIN"/>
    <property type="match status" value="1"/>
</dbReference>
<feature type="chain" id="PRO_5027739733" evidence="1">
    <location>
        <begin position="18"/>
        <end position="781"/>
    </location>
</feature>
<evidence type="ECO:0000313" key="2">
    <source>
        <dbReference type="Proteomes" id="UP000515158"/>
    </source>
</evidence>
<dbReference type="InParanoid" id="A0A6P8ZL60"/>
<sequence length="781" mass="84329">MWVRFALFGLVATLALAAAKTDLETEVEALIETFRGDMKTGRPDIGIPVLEPAVIKQIPVNIKLSPFDASCVASDINIARVSGFEFTRLEQLAGTTKLAVSVKLPDIAVDGEYDLKGRVKVGFINVKLNGKGPLKLTLKGLKGDATVDVIVNGDGSLNVADLKIDSWTYDKISINLENLLDGGVMGKTVNKLINKLVPTFVNANRAKINGMIETMGKKVINQYLDGVAGKLSLLHGEATPQLTLDHQNWIVPAEVQEILHQLAAAASSSSSSLLAKTDLETEVEAIIETFRGDMKTGRPDIGIPVLEPAVIKQIPVNIKLSPFDASCVASDINIARVSGFEFTRLEQLAGTTKLAVSVKLPDIAVDGEYDLKGRVKVGFINVKLNGKGPLKLTLKGLKGDATVDVIVNGDGSLNVADLKIDSWTYDKISINLENLLDGGVMGKTVNKLINKLVPTFVNANRAKINGMIETMGKKVINQYLDGVAGKLSLLHGEAAPQLTLDHQNWIVPAEVQEILHQLAAAASSSSSSSLVPRVLQLLEDFRKMMRKGRPDMSIPVLEPAVIHTMPVEINLPPFDASAVSRDVHVSGVSAFVINKLEQVDGTNRLSVAIEVPEVDVDGQYEINGKVKIGFLDFNLSGGKGPVTLKMKGFKGTATIDMIVNDDDSLNLNWIRFDTWNFDKVEANLENVAMAKYVNPLINKLIPVFLQLNRAWINNWGEGVAQTVVNRYLDGIAGKTVHSAFPLNEMAVDAAPLVVSLEAQQLLDQLALILTDRPRLAAALAA</sequence>
<feature type="signal peptide" evidence="1">
    <location>
        <begin position="1"/>
        <end position="17"/>
    </location>
</feature>
<dbReference type="AlphaFoldDB" id="A0A6P8ZL60"/>
<dbReference type="Proteomes" id="UP000515158">
    <property type="component" value="Unplaced"/>
</dbReference>
<dbReference type="PANTHER" id="PTHR11008:SF9">
    <property type="entry name" value="PROTEIN TAKEOUT-LIKE PROTEIN"/>
    <property type="match status" value="1"/>
</dbReference>
<accession>A0A6P8ZL60</accession>
<evidence type="ECO:0000313" key="3">
    <source>
        <dbReference type="RefSeq" id="XP_034238289.1"/>
    </source>
</evidence>
<gene>
    <name evidence="3" type="primary">LOC117643472</name>
</gene>
<dbReference type="OrthoDB" id="6380971at2759"/>
<reference evidence="3" key="1">
    <citation type="submission" date="2025-08" db="UniProtKB">
        <authorList>
            <consortium name="RefSeq"/>
        </authorList>
    </citation>
    <scope>IDENTIFICATION</scope>
    <source>
        <tissue evidence="3">Total insect</tissue>
    </source>
</reference>
<dbReference type="InterPro" id="IPR010562">
    <property type="entry name" value="Haemolymph_juvenile_hormone-bd"/>
</dbReference>
<evidence type="ECO:0000256" key="1">
    <source>
        <dbReference type="SAM" id="SignalP"/>
    </source>
</evidence>
<keyword evidence="1" id="KW-0732">Signal</keyword>
<dbReference type="Pfam" id="PF06585">
    <property type="entry name" value="JHBP"/>
    <property type="match status" value="3"/>
</dbReference>
<dbReference type="KEGG" id="tpal:117643472"/>
<name>A0A6P8ZL60_THRPL</name>